<comment type="catalytic activity">
    <reaction evidence="6">
        <text>3',5'-cyclic CMP + H2O = CMP + H(+)</text>
        <dbReference type="Rhea" id="RHEA:72675"/>
        <dbReference type="ChEBI" id="CHEBI:15377"/>
        <dbReference type="ChEBI" id="CHEBI:15378"/>
        <dbReference type="ChEBI" id="CHEBI:58003"/>
        <dbReference type="ChEBI" id="CHEBI:60377"/>
    </reaction>
    <physiologicalReaction direction="left-to-right" evidence="6">
        <dbReference type="Rhea" id="RHEA:72676"/>
    </physiologicalReaction>
</comment>
<evidence type="ECO:0000256" key="2">
    <source>
        <dbReference type="ARBA" id="ARBA00007749"/>
    </source>
</evidence>
<evidence type="ECO:0000313" key="11">
    <source>
        <dbReference type="Proteomes" id="UP000215509"/>
    </source>
</evidence>
<comment type="caution">
    <text evidence="10">The sequence shown here is derived from an EMBL/GenBank/DDBJ whole genome shotgun (WGS) entry which is preliminary data.</text>
</comment>
<sequence>MGPRLEPARKVKLHLFAAGYCTHPEWVTLRGGGLAVIRIPAIFACIEHPEAGVLLWDTGYAPRFLEETTRLPNRLYRMTTPVGIGSEDSAVRQLADIGIRPEQVKGIIISHFHADHIAGLKDFPEALFYYAAEAYERVCRLRGLAALRRAFLPGLLPDDFLQRSRIIDPCKRVALPAAYPFTHGLDVLGDGSLLAVPLPGHADGQIGLLLSTALRDYLLCADAVWSSAAYRENRPPHPLAGLIMPSRRQYKESFERLVQLHRQVPELRILPSHCPEVWETEVKGGAEL</sequence>
<organism evidence="10 11">
    <name type="scientific">Paenibacillus rigui</name>
    <dbReference type="NCBI Taxonomy" id="554312"/>
    <lineage>
        <taxon>Bacteria</taxon>
        <taxon>Bacillati</taxon>
        <taxon>Bacillota</taxon>
        <taxon>Bacilli</taxon>
        <taxon>Bacillales</taxon>
        <taxon>Paenibacillaceae</taxon>
        <taxon>Paenibacillus</taxon>
    </lineage>
</organism>
<protein>
    <submittedName>
        <fullName evidence="10">MBL fold metallo-hydrolase</fullName>
    </submittedName>
</protein>
<evidence type="ECO:0000256" key="5">
    <source>
        <dbReference type="ARBA" id="ARBA00022833"/>
    </source>
</evidence>
<dbReference type="Pfam" id="PF00753">
    <property type="entry name" value="Lactamase_B"/>
    <property type="match status" value="1"/>
</dbReference>
<dbReference type="SUPFAM" id="SSF56281">
    <property type="entry name" value="Metallo-hydrolase/oxidoreductase"/>
    <property type="match status" value="1"/>
</dbReference>
<dbReference type="GO" id="GO:0016787">
    <property type="term" value="F:hydrolase activity"/>
    <property type="evidence" value="ECO:0007669"/>
    <property type="project" value="UniProtKB-KW"/>
</dbReference>
<evidence type="ECO:0000256" key="7">
    <source>
        <dbReference type="ARBA" id="ARBA00034301"/>
    </source>
</evidence>
<dbReference type="Gene3D" id="3.60.15.10">
    <property type="entry name" value="Ribonuclease Z/Hydroxyacylglutathione hydrolase-like"/>
    <property type="match status" value="1"/>
</dbReference>
<dbReference type="PANTHER" id="PTHR42978">
    <property type="entry name" value="QUORUM-QUENCHING LACTONASE YTNP-RELATED-RELATED"/>
    <property type="match status" value="1"/>
</dbReference>
<proteinExistence type="inferred from homology"/>
<comment type="function">
    <text evidence="7">Counteracts the endogenous Pycsar antiviral defense system. Phosphodiesterase that enables metal-dependent hydrolysis of host cyclic nucleotide Pycsar defense signals such as cCMP and cUMP.</text>
</comment>
<evidence type="ECO:0000256" key="1">
    <source>
        <dbReference type="ARBA" id="ARBA00001947"/>
    </source>
</evidence>
<keyword evidence="3" id="KW-0479">Metal-binding</keyword>
<dbReference type="AlphaFoldDB" id="A0A229UHS3"/>
<dbReference type="InterPro" id="IPR036866">
    <property type="entry name" value="RibonucZ/Hydroxyglut_hydro"/>
</dbReference>
<reference evidence="10 11" key="1">
    <citation type="submission" date="2017-07" db="EMBL/GenBank/DDBJ databases">
        <title>Genome sequencing and assembly of Paenibacillus rigui.</title>
        <authorList>
            <person name="Mayilraj S."/>
        </authorList>
    </citation>
    <scope>NUCLEOTIDE SEQUENCE [LARGE SCALE GENOMIC DNA]</scope>
    <source>
        <strain evidence="10 11">JCM 16352</strain>
    </source>
</reference>
<evidence type="ECO:0000256" key="6">
    <source>
        <dbReference type="ARBA" id="ARBA00034221"/>
    </source>
</evidence>
<gene>
    <name evidence="10" type="ORF">CF651_28350</name>
</gene>
<dbReference type="OrthoDB" id="333278at2"/>
<dbReference type="CDD" id="cd07730">
    <property type="entry name" value="metallo-hydrolase-like_MBL-fold"/>
    <property type="match status" value="1"/>
</dbReference>
<keyword evidence="4 10" id="KW-0378">Hydrolase</keyword>
<evidence type="ECO:0000256" key="3">
    <source>
        <dbReference type="ARBA" id="ARBA00022723"/>
    </source>
</evidence>
<dbReference type="Proteomes" id="UP000215509">
    <property type="component" value="Unassembled WGS sequence"/>
</dbReference>
<dbReference type="InterPro" id="IPR051013">
    <property type="entry name" value="MBL_superfamily_lactonases"/>
</dbReference>
<name>A0A229UHS3_9BACL</name>
<dbReference type="PANTHER" id="PTHR42978:SF2">
    <property type="entry name" value="102 KBASES UNSTABLE REGION: FROM 1 TO 119443"/>
    <property type="match status" value="1"/>
</dbReference>
<dbReference type="SMART" id="SM00849">
    <property type="entry name" value="Lactamase_B"/>
    <property type="match status" value="1"/>
</dbReference>
<keyword evidence="5" id="KW-0862">Zinc</keyword>
<dbReference type="EMBL" id="NMQW01000053">
    <property type="protein sequence ID" value="OXM82923.1"/>
    <property type="molecule type" value="Genomic_DNA"/>
</dbReference>
<accession>A0A229UHS3</accession>
<evidence type="ECO:0000313" key="10">
    <source>
        <dbReference type="EMBL" id="OXM82923.1"/>
    </source>
</evidence>
<dbReference type="GO" id="GO:0046872">
    <property type="term" value="F:metal ion binding"/>
    <property type="evidence" value="ECO:0007669"/>
    <property type="project" value="UniProtKB-KW"/>
</dbReference>
<evidence type="ECO:0000256" key="8">
    <source>
        <dbReference type="ARBA" id="ARBA00048505"/>
    </source>
</evidence>
<evidence type="ECO:0000256" key="4">
    <source>
        <dbReference type="ARBA" id="ARBA00022801"/>
    </source>
</evidence>
<feature type="domain" description="Metallo-beta-lactamase" evidence="9">
    <location>
        <begin position="40"/>
        <end position="273"/>
    </location>
</feature>
<dbReference type="RefSeq" id="WP_094018226.1">
    <property type="nucleotide sequence ID" value="NZ_NMQW01000053.1"/>
</dbReference>
<keyword evidence="11" id="KW-1185">Reference proteome</keyword>
<evidence type="ECO:0000259" key="9">
    <source>
        <dbReference type="SMART" id="SM00849"/>
    </source>
</evidence>
<comment type="cofactor">
    <cofactor evidence="1">
        <name>Zn(2+)</name>
        <dbReference type="ChEBI" id="CHEBI:29105"/>
    </cofactor>
</comment>
<comment type="similarity">
    <text evidence="2">Belongs to the metallo-beta-lactamase superfamily.</text>
</comment>
<dbReference type="InterPro" id="IPR001279">
    <property type="entry name" value="Metallo-B-lactamas"/>
</dbReference>
<comment type="catalytic activity">
    <reaction evidence="8">
        <text>3',5'-cyclic UMP + H2O = UMP + H(+)</text>
        <dbReference type="Rhea" id="RHEA:70575"/>
        <dbReference type="ChEBI" id="CHEBI:15377"/>
        <dbReference type="ChEBI" id="CHEBI:15378"/>
        <dbReference type="ChEBI" id="CHEBI:57865"/>
        <dbReference type="ChEBI" id="CHEBI:184387"/>
    </reaction>
    <physiologicalReaction direction="left-to-right" evidence="8">
        <dbReference type="Rhea" id="RHEA:70576"/>
    </physiologicalReaction>
</comment>